<reference evidence="3" key="2">
    <citation type="submission" date="2015-01" db="EMBL/GenBank/DDBJ databases">
        <title>Evolutionary Origins and Diversification of the Mycorrhizal Mutualists.</title>
        <authorList>
            <consortium name="DOE Joint Genome Institute"/>
            <consortium name="Mycorrhizal Genomics Consortium"/>
            <person name="Kohler A."/>
            <person name="Kuo A."/>
            <person name="Nagy L.G."/>
            <person name="Floudas D."/>
            <person name="Copeland A."/>
            <person name="Barry K.W."/>
            <person name="Cichocki N."/>
            <person name="Veneault-Fourrey C."/>
            <person name="LaButti K."/>
            <person name="Lindquist E.A."/>
            <person name="Lipzen A."/>
            <person name="Lundell T."/>
            <person name="Morin E."/>
            <person name="Murat C."/>
            <person name="Riley R."/>
            <person name="Ohm R."/>
            <person name="Sun H."/>
            <person name="Tunlid A."/>
            <person name="Henrissat B."/>
            <person name="Grigoriev I.V."/>
            <person name="Hibbett D.S."/>
            <person name="Martin F."/>
        </authorList>
    </citation>
    <scope>NUCLEOTIDE SEQUENCE [LARGE SCALE GENOMIC DNA]</scope>
    <source>
        <strain evidence="3">441</strain>
    </source>
</reference>
<proteinExistence type="predicted"/>
<organism evidence="2 3">
    <name type="scientific">Pisolithus microcarpus 441</name>
    <dbReference type="NCBI Taxonomy" id="765257"/>
    <lineage>
        <taxon>Eukaryota</taxon>
        <taxon>Fungi</taxon>
        <taxon>Dikarya</taxon>
        <taxon>Basidiomycota</taxon>
        <taxon>Agaricomycotina</taxon>
        <taxon>Agaricomycetes</taxon>
        <taxon>Agaricomycetidae</taxon>
        <taxon>Boletales</taxon>
        <taxon>Sclerodermatineae</taxon>
        <taxon>Pisolithaceae</taxon>
        <taxon>Pisolithus</taxon>
    </lineage>
</organism>
<dbReference type="AlphaFoldDB" id="A0A0C9ZA45"/>
<dbReference type="EMBL" id="KN833786">
    <property type="protein sequence ID" value="KIK19352.1"/>
    <property type="molecule type" value="Genomic_DNA"/>
</dbReference>
<dbReference type="HOGENOM" id="CLU_063099_4_1_1"/>
<evidence type="ECO:0000313" key="2">
    <source>
        <dbReference type="EMBL" id="KIK19352.1"/>
    </source>
</evidence>
<protein>
    <submittedName>
        <fullName evidence="2">Uncharacterized protein</fullName>
    </submittedName>
</protein>
<feature type="signal peptide" evidence="1">
    <location>
        <begin position="1"/>
        <end position="18"/>
    </location>
</feature>
<reference evidence="2 3" key="1">
    <citation type="submission" date="2014-04" db="EMBL/GenBank/DDBJ databases">
        <authorList>
            <consortium name="DOE Joint Genome Institute"/>
            <person name="Kuo A."/>
            <person name="Kohler A."/>
            <person name="Costa M.D."/>
            <person name="Nagy L.G."/>
            <person name="Floudas D."/>
            <person name="Copeland A."/>
            <person name="Barry K.W."/>
            <person name="Cichocki N."/>
            <person name="Veneault-Fourrey C."/>
            <person name="LaButti K."/>
            <person name="Lindquist E.A."/>
            <person name="Lipzen A."/>
            <person name="Lundell T."/>
            <person name="Morin E."/>
            <person name="Murat C."/>
            <person name="Sun H."/>
            <person name="Tunlid A."/>
            <person name="Henrissat B."/>
            <person name="Grigoriev I.V."/>
            <person name="Hibbett D.S."/>
            <person name="Martin F."/>
            <person name="Nordberg H.P."/>
            <person name="Cantor M.N."/>
            <person name="Hua S.X."/>
        </authorList>
    </citation>
    <scope>NUCLEOTIDE SEQUENCE [LARGE SCALE GENOMIC DNA]</scope>
    <source>
        <strain evidence="2 3">441</strain>
    </source>
</reference>
<feature type="chain" id="PRO_5002207046" evidence="1">
    <location>
        <begin position="19"/>
        <end position="111"/>
    </location>
</feature>
<dbReference type="Proteomes" id="UP000054018">
    <property type="component" value="Unassembled WGS sequence"/>
</dbReference>
<keyword evidence="1" id="KW-0732">Signal</keyword>
<name>A0A0C9ZA45_9AGAM</name>
<sequence length="111" mass="11843">MKFSATAFVLGLVSAVLGQETLTIDSPTAAYYCEPLLITWQGGEGPYNLVYLIGGTTPIPGHEFFATGVPGYSYEWTVSVSYYTPIALVVQDSTGATAESATFYVEYGTCS</sequence>
<evidence type="ECO:0000256" key="1">
    <source>
        <dbReference type="SAM" id="SignalP"/>
    </source>
</evidence>
<dbReference type="STRING" id="765257.A0A0C9ZA45"/>
<dbReference type="OrthoDB" id="3362246at2759"/>
<accession>A0A0C9ZA45</accession>
<evidence type="ECO:0000313" key="3">
    <source>
        <dbReference type="Proteomes" id="UP000054018"/>
    </source>
</evidence>
<keyword evidence="3" id="KW-1185">Reference proteome</keyword>
<gene>
    <name evidence="2" type="ORF">PISMIDRAFT_683339</name>
</gene>